<dbReference type="EMBL" id="JACXAE010000039">
    <property type="protein sequence ID" value="MBD2772353.1"/>
    <property type="molecule type" value="Genomic_DNA"/>
</dbReference>
<dbReference type="AlphaFoldDB" id="A0A8J7BX68"/>
<name>A0A8J7BX68_9CYAN</name>
<accession>A0A8J7BX68</accession>
<protein>
    <submittedName>
        <fullName evidence="1">Uncharacterized protein</fullName>
    </submittedName>
</protein>
<evidence type="ECO:0000313" key="1">
    <source>
        <dbReference type="EMBL" id="MBD2772353.1"/>
    </source>
</evidence>
<reference evidence="1" key="1">
    <citation type="submission" date="2020-09" db="EMBL/GenBank/DDBJ databases">
        <title>Iningainema tapete sp. nov. (Scytonemataceae, Cyanobacteria) from greenhouses in central Florida (USA) produces two types of nodularin with biosynthetic potential for microcystin-LR and anabaenopeptins.</title>
        <authorList>
            <person name="Berthold D.E."/>
            <person name="Lefler F.W."/>
            <person name="Huang I.-S."/>
            <person name="Abdulla H."/>
            <person name="Zimba P.V."/>
            <person name="Laughinghouse H.D. IV."/>
        </authorList>
    </citation>
    <scope>NUCLEOTIDE SEQUENCE</scope>
    <source>
        <strain evidence="1">BLCCT55</strain>
    </source>
</reference>
<sequence length="92" mass="10396">MTIPLPPKLKNLPSSLPKEGAVRIELSEGIPIFRASSAVQNRIEELLEKQQNAPLSAQEEQELDCYEEIDDYLSFVNRTIRNLSLTQIQQAS</sequence>
<dbReference type="RefSeq" id="WP_190826806.1">
    <property type="nucleotide sequence ID" value="NZ_CAWPPI010000039.1"/>
</dbReference>
<gene>
    <name evidence="1" type="ORF">ICL16_09770</name>
</gene>
<comment type="caution">
    <text evidence="1">The sequence shown here is derived from an EMBL/GenBank/DDBJ whole genome shotgun (WGS) entry which is preliminary data.</text>
</comment>
<proteinExistence type="predicted"/>
<organism evidence="1 2">
    <name type="scientific">Iningainema tapete BLCC-T55</name>
    <dbReference type="NCBI Taxonomy" id="2748662"/>
    <lineage>
        <taxon>Bacteria</taxon>
        <taxon>Bacillati</taxon>
        <taxon>Cyanobacteriota</taxon>
        <taxon>Cyanophyceae</taxon>
        <taxon>Nostocales</taxon>
        <taxon>Scytonemataceae</taxon>
        <taxon>Iningainema tapete</taxon>
    </lineage>
</organism>
<keyword evidence="2" id="KW-1185">Reference proteome</keyword>
<dbReference type="Proteomes" id="UP000629098">
    <property type="component" value="Unassembled WGS sequence"/>
</dbReference>
<evidence type="ECO:0000313" key="2">
    <source>
        <dbReference type="Proteomes" id="UP000629098"/>
    </source>
</evidence>